<dbReference type="AlphaFoldDB" id="A0A1R3FWR2"/>
<sequence>LLKPLRVGRITEISPSYRPLHIRRGRYRCDCRIPVTMREKSYRFELGVTSRARVPKTKLD</sequence>
<gene>
    <name evidence="1" type="ORF">CCACVL1_30529</name>
</gene>
<protein>
    <submittedName>
        <fullName evidence="1">Uncharacterized protein</fullName>
    </submittedName>
</protein>
<comment type="caution">
    <text evidence="1">The sequence shown here is derived from an EMBL/GenBank/DDBJ whole genome shotgun (WGS) entry which is preliminary data.</text>
</comment>
<evidence type="ECO:0000313" key="2">
    <source>
        <dbReference type="Proteomes" id="UP000188268"/>
    </source>
</evidence>
<dbReference type="Proteomes" id="UP000188268">
    <property type="component" value="Unassembled WGS sequence"/>
</dbReference>
<feature type="non-terminal residue" evidence="1">
    <location>
        <position position="1"/>
    </location>
</feature>
<reference evidence="1 2" key="1">
    <citation type="submission" date="2013-09" db="EMBL/GenBank/DDBJ databases">
        <title>Corchorus capsularis genome sequencing.</title>
        <authorList>
            <person name="Alam M."/>
            <person name="Haque M.S."/>
            <person name="Islam M.S."/>
            <person name="Emdad E.M."/>
            <person name="Islam M.M."/>
            <person name="Ahmed B."/>
            <person name="Halim A."/>
            <person name="Hossen Q.M.M."/>
            <person name="Hossain M.Z."/>
            <person name="Ahmed R."/>
            <person name="Khan M.M."/>
            <person name="Islam R."/>
            <person name="Rashid M.M."/>
            <person name="Khan S.A."/>
            <person name="Rahman M.S."/>
            <person name="Alam M."/>
        </authorList>
    </citation>
    <scope>NUCLEOTIDE SEQUENCE [LARGE SCALE GENOMIC DNA]</scope>
    <source>
        <strain evidence="2">cv. CVL-1</strain>
        <tissue evidence="1">Whole seedling</tissue>
    </source>
</reference>
<dbReference type="EMBL" id="AWWV01016205">
    <property type="protein sequence ID" value="OMO50292.1"/>
    <property type="molecule type" value="Genomic_DNA"/>
</dbReference>
<evidence type="ECO:0000313" key="1">
    <source>
        <dbReference type="EMBL" id="OMO50292.1"/>
    </source>
</evidence>
<accession>A0A1R3FWR2</accession>
<organism evidence="1 2">
    <name type="scientific">Corchorus capsularis</name>
    <name type="common">Jute</name>
    <dbReference type="NCBI Taxonomy" id="210143"/>
    <lineage>
        <taxon>Eukaryota</taxon>
        <taxon>Viridiplantae</taxon>
        <taxon>Streptophyta</taxon>
        <taxon>Embryophyta</taxon>
        <taxon>Tracheophyta</taxon>
        <taxon>Spermatophyta</taxon>
        <taxon>Magnoliopsida</taxon>
        <taxon>eudicotyledons</taxon>
        <taxon>Gunneridae</taxon>
        <taxon>Pentapetalae</taxon>
        <taxon>rosids</taxon>
        <taxon>malvids</taxon>
        <taxon>Malvales</taxon>
        <taxon>Malvaceae</taxon>
        <taxon>Grewioideae</taxon>
        <taxon>Apeibeae</taxon>
        <taxon>Corchorus</taxon>
    </lineage>
</organism>
<keyword evidence="2" id="KW-1185">Reference proteome</keyword>
<dbReference type="Gramene" id="OMO50292">
    <property type="protein sequence ID" value="OMO50292"/>
    <property type="gene ID" value="CCACVL1_30529"/>
</dbReference>
<name>A0A1R3FWR2_COCAP</name>
<proteinExistence type="predicted"/>